<proteinExistence type="inferred from homology"/>
<evidence type="ECO:0000256" key="3">
    <source>
        <dbReference type="RuleBase" id="RU000363"/>
    </source>
</evidence>
<dbReference type="Gene3D" id="3.40.50.720">
    <property type="entry name" value="NAD(P)-binding Rossmann-like Domain"/>
    <property type="match status" value="1"/>
</dbReference>
<dbReference type="PRINTS" id="PR00081">
    <property type="entry name" value="GDHRDH"/>
</dbReference>
<evidence type="ECO:0000313" key="6">
    <source>
        <dbReference type="WBParaSite" id="maker-uti_cns_0021265-snap-gene-0.1-mRNA-1"/>
    </source>
</evidence>
<evidence type="ECO:0000256" key="2">
    <source>
        <dbReference type="ARBA" id="ARBA00023002"/>
    </source>
</evidence>
<name>A0A1I8IYF6_9PLAT</name>
<sequence length="314" mass="33364">KNNGNDGNFALVAASLAAWASRRRRGRRRRRGSGLRRILSGKTVLVTGASSGLGEALAAAFARQGARLLLAGRDVDKLKATQQRLSEPARHAVVQLDLAASDGELSGDAASRVWAAAGGRLDLLINNAGQSYRGEIVETEMGVHRRLMQVNYFGHVALTTALCRKAIEAGCDLTVVGISSLQGLVSQPYRSAYAASKHAFQAFHDGLRAELSRHEKSGKVYRVLTVSPAYIRTGLSANALTASGAAYAKTDYATASGMTPEAAAEAVLDALESDSSELLLGPWHLRAAPLLRRLAPWLMFKIMAKRASSGGVTK</sequence>
<accession>A0A1I8IYF6</accession>
<dbReference type="Proteomes" id="UP000095280">
    <property type="component" value="Unplaced"/>
</dbReference>
<dbReference type="SMART" id="SM00822">
    <property type="entry name" value="PKS_KR"/>
    <property type="match status" value="1"/>
</dbReference>
<protein>
    <submittedName>
        <fullName evidence="6">Dehydrogenase</fullName>
    </submittedName>
</protein>
<dbReference type="AlphaFoldDB" id="A0A1I8IYF6"/>
<dbReference type="WBParaSite" id="maker-uti_cns_0021265-snap-gene-0.1-mRNA-1">
    <property type="protein sequence ID" value="maker-uti_cns_0021265-snap-gene-0.1-mRNA-1"/>
    <property type="gene ID" value="maker-uti_cns_0021265-snap-gene-0.1"/>
</dbReference>
<dbReference type="PANTHER" id="PTHR44196">
    <property type="entry name" value="DEHYDROGENASE/REDUCTASE SDR FAMILY MEMBER 7B"/>
    <property type="match status" value="1"/>
</dbReference>
<dbReference type="SUPFAM" id="SSF51735">
    <property type="entry name" value="NAD(P)-binding Rossmann-fold domains"/>
    <property type="match status" value="1"/>
</dbReference>
<dbReference type="PRINTS" id="PR00080">
    <property type="entry name" value="SDRFAMILY"/>
</dbReference>
<dbReference type="InterPro" id="IPR002347">
    <property type="entry name" value="SDR_fam"/>
</dbReference>
<feature type="domain" description="Ketoreductase" evidence="4">
    <location>
        <begin position="42"/>
        <end position="234"/>
    </location>
</feature>
<dbReference type="Pfam" id="PF00106">
    <property type="entry name" value="adh_short"/>
    <property type="match status" value="1"/>
</dbReference>
<evidence type="ECO:0000256" key="1">
    <source>
        <dbReference type="ARBA" id="ARBA00006484"/>
    </source>
</evidence>
<organism evidence="5 6">
    <name type="scientific">Macrostomum lignano</name>
    <dbReference type="NCBI Taxonomy" id="282301"/>
    <lineage>
        <taxon>Eukaryota</taxon>
        <taxon>Metazoa</taxon>
        <taxon>Spiralia</taxon>
        <taxon>Lophotrochozoa</taxon>
        <taxon>Platyhelminthes</taxon>
        <taxon>Rhabditophora</taxon>
        <taxon>Macrostomorpha</taxon>
        <taxon>Macrostomida</taxon>
        <taxon>Macrostomidae</taxon>
        <taxon>Macrostomum</taxon>
    </lineage>
</organism>
<dbReference type="GO" id="GO:0016491">
    <property type="term" value="F:oxidoreductase activity"/>
    <property type="evidence" value="ECO:0007669"/>
    <property type="project" value="UniProtKB-KW"/>
</dbReference>
<dbReference type="InterPro" id="IPR057326">
    <property type="entry name" value="KR_dom"/>
</dbReference>
<dbReference type="GO" id="GO:0016020">
    <property type="term" value="C:membrane"/>
    <property type="evidence" value="ECO:0007669"/>
    <property type="project" value="TreeGrafter"/>
</dbReference>
<comment type="similarity">
    <text evidence="1 3">Belongs to the short-chain dehydrogenases/reductases (SDR) family.</text>
</comment>
<dbReference type="PANTHER" id="PTHR44196:SF1">
    <property type="entry name" value="DEHYDROGENASE_REDUCTASE SDR FAMILY MEMBER 7B"/>
    <property type="match status" value="1"/>
</dbReference>
<dbReference type="InterPro" id="IPR036291">
    <property type="entry name" value="NAD(P)-bd_dom_sf"/>
</dbReference>
<evidence type="ECO:0000259" key="4">
    <source>
        <dbReference type="SMART" id="SM00822"/>
    </source>
</evidence>
<reference evidence="6" key="1">
    <citation type="submission" date="2016-11" db="UniProtKB">
        <authorList>
            <consortium name="WormBaseParasite"/>
        </authorList>
    </citation>
    <scope>IDENTIFICATION</scope>
</reference>
<evidence type="ECO:0000313" key="5">
    <source>
        <dbReference type="Proteomes" id="UP000095280"/>
    </source>
</evidence>
<keyword evidence="5" id="KW-1185">Reference proteome</keyword>
<keyword evidence="2" id="KW-0560">Oxidoreductase</keyword>